<evidence type="ECO:0000313" key="3">
    <source>
        <dbReference type="Proteomes" id="UP000479710"/>
    </source>
</evidence>
<reference evidence="2 3" key="1">
    <citation type="submission" date="2019-11" db="EMBL/GenBank/DDBJ databases">
        <title>Whole genome sequence of Oryza granulata.</title>
        <authorList>
            <person name="Li W."/>
        </authorList>
    </citation>
    <scope>NUCLEOTIDE SEQUENCE [LARGE SCALE GENOMIC DNA]</scope>
    <source>
        <strain evidence="3">cv. Menghai</strain>
        <tissue evidence="2">Leaf</tissue>
    </source>
</reference>
<proteinExistence type="predicted"/>
<sequence>MHRDANPTAHPPRRHTKTKRDLMSARRQTTRLAPQPNDDSRGGSSPTVRARRQEPSHAHGPPTTTVLSSPTAQHDR</sequence>
<dbReference type="AlphaFoldDB" id="A0A6G1CLS3"/>
<dbReference type="Proteomes" id="UP000479710">
    <property type="component" value="Unassembled WGS sequence"/>
</dbReference>
<evidence type="ECO:0000256" key="1">
    <source>
        <dbReference type="SAM" id="MobiDB-lite"/>
    </source>
</evidence>
<comment type="caution">
    <text evidence="2">The sequence shown here is derived from an EMBL/GenBank/DDBJ whole genome shotgun (WGS) entry which is preliminary data.</text>
</comment>
<gene>
    <name evidence="2" type="ORF">E2562_034779</name>
</gene>
<dbReference type="EMBL" id="SPHZ02000009">
    <property type="protein sequence ID" value="KAF0900724.1"/>
    <property type="molecule type" value="Genomic_DNA"/>
</dbReference>
<organism evidence="2 3">
    <name type="scientific">Oryza meyeriana var. granulata</name>
    <dbReference type="NCBI Taxonomy" id="110450"/>
    <lineage>
        <taxon>Eukaryota</taxon>
        <taxon>Viridiplantae</taxon>
        <taxon>Streptophyta</taxon>
        <taxon>Embryophyta</taxon>
        <taxon>Tracheophyta</taxon>
        <taxon>Spermatophyta</taxon>
        <taxon>Magnoliopsida</taxon>
        <taxon>Liliopsida</taxon>
        <taxon>Poales</taxon>
        <taxon>Poaceae</taxon>
        <taxon>BOP clade</taxon>
        <taxon>Oryzoideae</taxon>
        <taxon>Oryzeae</taxon>
        <taxon>Oryzinae</taxon>
        <taxon>Oryza</taxon>
        <taxon>Oryza meyeriana</taxon>
    </lineage>
</organism>
<accession>A0A6G1CLS3</accession>
<keyword evidence="3" id="KW-1185">Reference proteome</keyword>
<protein>
    <submittedName>
        <fullName evidence="2">Uncharacterized protein</fullName>
    </submittedName>
</protein>
<evidence type="ECO:0000313" key="2">
    <source>
        <dbReference type="EMBL" id="KAF0900724.1"/>
    </source>
</evidence>
<name>A0A6G1CLS3_9ORYZ</name>
<feature type="compositionally biased region" description="Polar residues" evidence="1">
    <location>
        <begin position="62"/>
        <end position="76"/>
    </location>
</feature>
<feature type="region of interest" description="Disordered" evidence="1">
    <location>
        <begin position="1"/>
        <end position="76"/>
    </location>
</feature>